<evidence type="ECO:0000256" key="3">
    <source>
        <dbReference type="ARBA" id="ARBA00022490"/>
    </source>
</evidence>
<keyword evidence="4" id="KW-0132">Cell division</keyword>
<evidence type="ECO:0000256" key="2">
    <source>
        <dbReference type="ARBA" id="ARBA00004752"/>
    </source>
</evidence>
<evidence type="ECO:0000256" key="13">
    <source>
        <dbReference type="ARBA" id="ARBA00042443"/>
    </source>
</evidence>
<evidence type="ECO:0000256" key="12">
    <source>
        <dbReference type="ARBA" id="ARBA00039754"/>
    </source>
</evidence>
<keyword evidence="7" id="KW-0573">Peptidoglycan synthesis</keyword>
<feature type="domain" description="Enolpyruvate transferase" evidence="16">
    <location>
        <begin position="10"/>
        <end position="75"/>
    </location>
</feature>
<dbReference type="EMBL" id="BARV01043458">
    <property type="protein sequence ID" value="GAI63358.1"/>
    <property type="molecule type" value="Genomic_DNA"/>
</dbReference>
<evidence type="ECO:0000259" key="16">
    <source>
        <dbReference type="Pfam" id="PF00275"/>
    </source>
</evidence>
<keyword evidence="3" id="KW-0963">Cytoplasm</keyword>
<proteinExistence type="inferred from homology"/>
<dbReference type="GO" id="GO:0051301">
    <property type="term" value="P:cell division"/>
    <property type="evidence" value="ECO:0007669"/>
    <property type="project" value="UniProtKB-KW"/>
</dbReference>
<keyword evidence="8" id="KW-0131">Cell cycle</keyword>
<evidence type="ECO:0000256" key="11">
    <source>
        <dbReference type="ARBA" id="ARBA00039108"/>
    </source>
</evidence>
<comment type="subcellular location">
    <subcellularLocation>
        <location evidence="1">Cytoplasm</location>
    </subcellularLocation>
</comment>
<keyword evidence="6" id="KW-0133">Cell shape</keyword>
<dbReference type="GO" id="GO:0005737">
    <property type="term" value="C:cytoplasm"/>
    <property type="evidence" value="ECO:0007669"/>
    <property type="project" value="UniProtKB-SubCell"/>
</dbReference>
<evidence type="ECO:0000256" key="15">
    <source>
        <dbReference type="ARBA" id="ARBA00047527"/>
    </source>
</evidence>
<evidence type="ECO:0000256" key="5">
    <source>
        <dbReference type="ARBA" id="ARBA00022679"/>
    </source>
</evidence>
<evidence type="ECO:0000256" key="6">
    <source>
        <dbReference type="ARBA" id="ARBA00022960"/>
    </source>
</evidence>
<name>X1Q550_9ZZZZ</name>
<evidence type="ECO:0000256" key="8">
    <source>
        <dbReference type="ARBA" id="ARBA00023306"/>
    </source>
</evidence>
<evidence type="ECO:0000256" key="14">
    <source>
        <dbReference type="ARBA" id="ARBA00042842"/>
    </source>
</evidence>
<dbReference type="PANTHER" id="PTHR43783:SF1">
    <property type="entry name" value="UDP-N-ACETYLGLUCOSAMINE 1-CARBOXYVINYLTRANSFERASE"/>
    <property type="match status" value="1"/>
</dbReference>
<dbReference type="SUPFAM" id="SSF55205">
    <property type="entry name" value="EPT/RTPC-like"/>
    <property type="match status" value="1"/>
</dbReference>
<evidence type="ECO:0000256" key="7">
    <source>
        <dbReference type="ARBA" id="ARBA00022984"/>
    </source>
</evidence>
<dbReference type="AlphaFoldDB" id="X1Q550"/>
<dbReference type="EC" id="2.5.1.7" evidence="11"/>
<evidence type="ECO:0000256" key="1">
    <source>
        <dbReference type="ARBA" id="ARBA00004496"/>
    </source>
</evidence>
<comment type="similarity">
    <text evidence="10">Belongs to the EPSP synthase family. MurA subfamily.</text>
</comment>
<evidence type="ECO:0000256" key="10">
    <source>
        <dbReference type="ARBA" id="ARBA00038367"/>
    </source>
</evidence>
<accession>X1Q550</accession>
<evidence type="ECO:0000313" key="17">
    <source>
        <dbReference type="EMBL" id="GAI63358.1"/>
    </source>
</evidence>
<organism evidence="17">
    <name type="scientific">marine sediment metagenome</name>
    <dbReference type="NCBI Taxonomy" id="412755"/>
    <lineage>
        <taxon>unclassified sequences</taxon>
        <taxon>metagenomes</taxon>
        <taxon>ecological metagenomes</taxon>
    </lineage>
</organism>
<comment type="caution">
    <text evidence="17">The sequence shown here is derived from an EMBL/GenBank/DDBJ whole genome shotgun (WGS) entry which is preliminary data.</text>
</comment>
<evidence type="ECO:0000256" key="4">
    <source>
        <dbReference type="ARBA" id="ARBA00022618"/>
    </source>
</evidence>
<dbReference type="GO" id="GO:0009252">
    <property type="term" value="P:peptidoglycan biosynthetic process"/>
    <property type="evidence" value="ECO:0007669"/>
    <property type="project" value="UniProtKB-KW"/>
</dbReference>
<dbReference type="InterPro" id="IPR036968">
    <property type="entry name" value="Enolpyruvate_Tfrase_sf"/>
</dbReference>
<dbReference type="GO" id="GO:0008760">
    <property type="term" value="F:UDP-N-acetylglucosamine 1-carboxyvinyltransferase activity"/>
    <property type="evidence" value="ECO:0007669"/>
    <property type="project" value="UniProtKB-EC"/>
</dbReference>
<keyword evidence="5" id="KW-0808">Transferase</keyword>
<dbReference type="Gene3D" id="3.65.10.10">
    <property type="entry name" value="Enolpyruvate transferase domain"/>
    <property type="match status" value="1"/>
</dbReference>
<dbReference type="InterPro" id="IPR013792">
    <property type="entry name" value="RNA3'P_cycl/enolpyr_Trfase_a/b"/>
</dbReference>
<sequence length="76" mass="8027">MTETNGRFRLTTSGLQGNSFVFPRVSVTATEALILTAVLAKGKTILKNTAQEPEIKALVDFLNKCGAKIKGAGTST</sequence>
<feature type="non-terminal residue" evidence="17">
    <location>
        <position position="76"/>
    </location>
</feature>
<evidence type="ECO:0000256" key="9">
    <source>
        <dbReference type="ARBA" id="ARBA00023316"/>
    </source>
</evidence>
<gene>
    <name evidence="17" type="ORF">S06H3_64861</name>
</gene>
<dbReference type="Pfam" id="PF00275">
    <property type="entry name" value="EPSP_synthase"/>
    <property type="match status" value="1"/>
</dbReference>
<comment type="catalytic activity">
    <reaction evidence="15">
        <text>phosphoenolpyruvate + UDP-N-acetyl-alpha-D-glucosamine = UDP-N-acetyl-3-O-(1-carboxyvinyl)-alpha-D-glucosamine + phosphate</text>
        <dbReference type="Rhea" id="RHEA:18681"/>
        <dbReference type="ChEBI" id="CHEBI:43474"/>
        <dbReference type="ChEBI" id="CHEBI:57705"/>
        <dbReference type="ChEBI" id="CHEBI:58702"/>
        <dbReference type="ChEBI" id="CHEBI:68483"/>
        <dbReference type="EC" id="2.5.1.7"/>
    </reaction>
</comment>
<protein>
    <recommendedName>
        <fullName evidence="12">UDP-N-acetylglucosamine 1-carboxyvinyltransferase</fullName>
        <ecNumber evidence="11">2.5.1.7</ecNumber>
    </recommendedName>
    <alternativeName>
        <fullName evidence="13">Enoylpyruvate transferase</fullName>
    </alternativeName>
    <alternativeName>
        <fullName evidence="14">UDP-N-acetylglucosamine enolpyruvyl transferase</fullName>
    </alternativeName>
</protein>
<dbReference type="PANTHER" id="PTHR43783">
    <property type="entry name" value="UDP-N-ACETYLGLUCOSAMINE 1-CARBOXYVINYLTRANSFERASE"/>
    <property type="match status" value="1"/>
</dbReference>
<comment type="pathway">
    <text evidence="2">Cell wall biogenesis; peptidoglycan biosynthesis.</text>
</comment>
<dbReference type="GO" id="GO:0071555">
    <property type="term" value="P:cell wall organization"/>
    <property type="evidence" value="ECO:0007669"/>
    <property type="project" value="UniProtKB-KW"/>
</dbReference>
<keyword evidence="9" id="KW-0961">Cell wall biogenesis/degradation</keyword>
<reference evidence="17" key="1">
    <citation type="journal article" date="2014" name="Front. Microbiol.">
        <title>High frequency of phylogenetically diverse reductive dehalogenase-homologous genes in deep subseafloor sedimentary metagenomes.</title>
        <authorList>
            <person name="Kawai M."/>
            <person name="Futagami T."/>
            <person name="Toyoda A."/>
            <person name="Takaki Y."/>
            <person name="Nishi S."/>
            <person name="Hori S."/>
            <person name="Arai W."/>
            <person name="Tsubouchi T."/>
            <person name="Morono Y."/>
            <person name="Uchiyama I."/>
            <person name="Ito T."/>
            <person name="Fujiyama A."/>
            <person name="Inagaki F."/>
            <person name="Takami H."/>
        </authorList>
    </citation>
    <scope>NUCLEOTIDE SEQUENCE</scope>
    <source>
        <strain evidence="17">Expedition CK06-06</strain>
    </source>
</reference>
<dbReference type="InterPro" id="IPR001986">
    <property type="entry name" value="Enolpyruvate_Tfrase_dom"/>
</dbReference>
<dbReference type="GO" id="GO:0008360">
    <property type="term" value="P:regulation of cell shape"/>
    <property type="evidence" value="ECO:0007669"/>
    <property type="project" value="UniProtKB-KW"/>
</dbReference>
<dbReference type="InterPro" id="IPR050068">
    <property type="entry name" value="MurA_subfamily"/>
</dbReference>